<gene>
    <name evidence="1" type="ORF">TSOC_002642</name>
</gene>
<sequence>MLRTKAAQLAVRALKGRQATELAQQRWFAAQAASNEDEYSRFSKDTSRAHVTVPASISALKKDVEAFAMRFPSIGFEKATMRYKN</sequence>
<organism evidence="1 2">
    <name type="scientific">Tetrabaena socialis</name>
    <dbReference type="NCBI Taxonomy" id="47790"/>
    <lineage>
        <taxon>Eukaryota</taxon>
        <taxon>Viridiplantae</taxon>
        <taxon>Chlorophyta</taxon>
        <taxon>core chlorophytes</taxon>
        <taxon>Chlorophyceae</taxon>
        <taxon>CS clade</taxon>
        <taxon>Chlamydomonadales</taxon>
        <taxon>Tetrabaenaceae</taxon>
        <taxon>Tetrabaena</taxon>
    </lineage>
</organism>
<comment type="caution">
    <text evidence="1">The sequence shown here is derived from an EMBL/GenBank/DDBJ whole genome shotgun (WGS) entry which is preliminary data.</text>
</comment>
<evidence type="ECO:0000313" key="2">
    <source>
        <dbReference type="Proteomes" id="UP000236333"/>
    </source>
</evidence>
<dbReference type="AlphaFoldDB" id="A0A2J8ADN6"/>
<proteinExistence type="predicted"/>
<dbReference type="EMBL" id="PGGS01000051">
    <property type="protein sequence ID" value="PNH10619.1"/>
    <property type="molecule type" value="Genomic_DNA"/>
</dbReference>
<evidence type="ECO:0000313" key="1">
    <source>
        <dbReference type="EMBL" id="PNH10619.1"/>
    </source>
</evidence>
<name>A0A2J8ADN6_9CHLO</name>
<reference evidence="1 2" key="1">
    <citation type="journal article" date="2017" name="Mol. Biol. Evol.">
        <title>The 4-celled Tetrabaena socialis nuclear genome reveals the essential components for genetic control of cell number at the origin of multicellularity in the volvocine lineage.</title>
        <authorList>
            <person name="Featherston J."/>
            <person name="Arakaki Y."/>
            <person name="Hanschen E.R."/>
            <person name="Ferris P.J."/>
            <person name="Michod R.E."/>
            <person name="Olson B.J.S.C."/>
            <person name="Nozaki H."/>
            <person name="Durand P.M."/>
        </authorList>
    </citation>
    <scope>NUCLEOTIDE SEQUENCE [LARGE SCALE GENOMIC DNA]</scope>
    <source>
        <strain evidence="1 2">NIES-571</strain>
    </source>
</reference>
<accession>A0A2J8ADN6</accession>
<dbReference type="Proteomes" id="UP000236333">
    <property type="component" value="Unassembled WGS sequence"/>
</dbReference>
<keyword evidence="2" id="KW-1185">Reference proteome</keyword>
<protein>
    <submittedName>
        <fullName evidence="1">Uncharacterized protein</fullName>
    </submittedName>
</protein>